<gene>
    <name evidence="1" type="ORF">ETQ85_08015</name>
</gene>
<evidence type="ECO:0000313" key="1">
    <source>
        <dbReference type="EMBL" id="TYC59961.1"/>
    </source>
</evidence>
<accession>A0A6C2D1S0</accession>
<dbReference type="AlphaFoldDB" id="A0A6C2D1S0"/>
<name>A0A6C2D1S0_9RHOO</name>
<sequence>MANQVRKLYSNEHFAIWHIPQANAYVYEGAGVAIDDSNYHDSPIEDTYEDAVDAACELYDFDKAAMVNTLTVAYSNTLFQVYKTPDNEFIYRFCADEGLDEPTDKNFAEHEGEFYATLQDAVIGAFEEDLSIRTA</sequence>
<organism evidence="1 2">
    <name type="scientific">Zoogloea oleivorans</name>
    <dbReference type="NCBI Taxonomy" id="1552750"/>
    <lineage>
        <taxon>Bacteria</taxon>
        <taxon>Pseudomonadati</taxon>
        <taxon>Pseudomonadota</taxon>
        <taxon>Betaproteobacteria</taxon>
        <taxon>Rhodocyclales</taxon>
        <taxon>Zoogloeaceae</taxon>
        <taxon>Zoogloea</taxon>
    </lineage>
</organism>
<comment type="caution">
    <text evidence="1">The sequence shown here is derived from an EMBL/GenBank/DDBJ whole genome shotgun (WGS) entry which is preliminary data.</text>
</comment>
<dbReference type="RefSeq" id="WP_148578519.1">
    <property type="nucleotide sequence ID" value="NZ_JAVEUW010000002.1"/>
</dbReference>
<protein>
    <submittedName>
        <fullName evidence="1">Uncharacterized protein</fullName>
    </submittedName>
</protein>
<dbReference type="OrthoDB" id="9181733at2"/>
<dbReference type="EMBL" id="SDKK01000006">
    <property type="protein sequence ID" value="TYC59961.1"/>
    <property type="molecule type" value="Genomic_DNA"/>
</dbReference>
<proteinExistence type="predicted"/>
<dbReference type="Proteomes" id="UP000389128">
    <property type="component" value="Unassembled WGS sequence"/>
</dbReference>
<keyword evidence="2" id="KW-1185">Reference proteome</keyword>
<reference evidence="1 2" key="1">
    <citation type="submission" date="2019-01" db="EMBL/GenBank/DDBJ databases">
        <title>Zoogloea oleivorans genome sequencing and assembly.</title>
        <authorList>
            <person name="Tancsics A."/>
            <person name="Farkas M."/>
            <person name="Kriszt B."/>
            <person name="Maroti G."/>
            <person name="Horvath B."/>
        </authorList>
    </citation>
    <scope>NUCLEOTIDE SEQUENCE [LARGE SCALE GENOMIC DNA]</scope>
    <source>
        <strain evidence="1 2">Buc</strain>
    </source>
</reference>
<evidence type="ECO:0000313" key="2">
    <source>
        <dbReference type="Proteomes" id="UP000389128"/>
    </source>
</evidence>